<gene>
    <name evidence="1" type="ORF">CGCSCA2_v012598</name>
</gene>
<reference evidence="1" key="1">
    <citation type="submission" date="2019-06" db="EMBL/GenBank/DDBJ databases">
        <authorList>
            <person name="Gan P."/>
            <person name="Shirasu K."/>
        </authorList>
    </citation>
    <scope>NUCLEOTIDE SEQUENCE [LARGE SCALE GENOMIC DNA]</scope>
    <source>
        <strain evidence="1">CAD2</strain>
    </source>
</reference>
<sequence>MPGHLLAHPQSPFSSRAYLHPTRHLLQIPELEPIEQFRQAVDFPAVLYIDYGASISRKRHFRCSGYQRGNITRSFKRPLVEK</sequence>
<dbReference type="EMBL" id="QPMT01000057">
    <property type="protein sequence ID" value="KAF4847684.1"/>
    <property type="molecule type" value="Genomic_DNA"/>
</dbReference>
<keyword evidence="2" id="KW-1185">Reference proteome</keyword>
<protein>
    <submittedName>
        <fullName evidence="1">Uncharacterized protein</fullName>
    </submittedName>
</protein>
<dbReference type="AlphaFoldDB" id="A0A9P5EK03"/>
<evidence type="ECO:0000313" key="1">
    <source>
        <dbReference type="EMBL" id="KAF4847684.1"/>
    </source>
</evidence>
<evidence type="ECO:0000313" key="2">
    <source>
        <dbReference type="Proteomes" id="UP000711996"/>
    </source>
</evidence>
<comment type="caution">
    <text evidence="1">The sequence shown here is derived from an EMBL/GenBank/DDBJ whole genome shotgun (WGS) entry which is preliminary data.</text>
</comment>
<name>A0A9P5EK03_COLSI</name>
<proteinExistence type="predicted"/>
<dbReference type="Proteomes" id="UP000711996">
    <property type="component" value="Unassembled WGS sequence"/>
</dbReference>
<organism evidence="1 2">
    <name type="scientific">Colletotrichum siamense</name>
    <name type="common">Anthracnose fungus</name>
    <dbReference type="NCBI Taxonomy" id="690259"/>
    <lineage>
        <taxon>Eukaryota</taxon>
        <taxon>Fungi</taxon>
        <taxon>Dikarya</taxon>
        <taxon>Ascomycota</taxon>
        <taxon>Pezizomycotina</taxon>
        <taxon>Sordariomycetes</taxon>
        <taxon>Hypocreomycetidae</taxon>
        <taxon>Glomerellales</taxon>
        <taxon>Glomerellaceae</taxon>
        <taxon>Colletotrichum</taxon>
        <taxon>Colletotrichum gloeosporioides species complex</taxon>
    </lineage>
</organism>
<accession>A0A9P5EK03</accession>